<geneLocation type="plasmid" evidence="8">
    <name>pRSPA02</name>
</geneLocation>
<dbReference type="Pfam" id="PF04230">
    <property type="entry name" value="PS_pyruv_trans"/>
    <property type="match status" value="1"/>
</dbReference>
<reference evidence="8" key="1">
    <citation type="submission" date="2007-04" db="EMBL/GenBank/DDBJ databases">
        <title>Complete sequence of plasmid pRSPA02 of Rhodobacter sphaeroides ATCC 17025.</title>
        <authorList>
            <consortium name="US DOE Joint Genome Institute"/>
            <person name="Copeland A."/>
            <person name="Lucas S."/>
            <person name="Lapidus A."/>
            <person name="Barry K."/>
            <person name="Detter J.C."/>
            <person name="Glavina del Rio T."/>
            <person name="Hammon N."/>
            <person name="Israni S."/>
            <person name="Dalin E."/>
            <person name="Tice H."/>
            <person name="Pitluck S."/>
            <person name="Chertkov O."/>
            <person name="Brettin T."/>
            <person name="Bruce D."/>
            <person name="Han C."/>
            <person name="Schmutz J."/>
            <person name="Larimer F."/>
            <person name="Land M."/>
            <person name="Hauser L."/>
            <person name="Kyrpides N."/>
            <person name="Kim E."/>
            <person name="Richardson P."/>
            <person name="Mackenzie C."/>
            <person name="Choudhary M."/>
            <person name="Donohue T.J."/>
            <person name="Kaplan S."/>
        </authorList>
    </citation>
    <scope>NUCLEOTIDE SEQUENCE [LARGE SCALE GENOMIC DNA]</scope>
    <source>
        <strain evidence="8">ATCC 17025</strain>
        <plasmid evidence="8">pRSPA02</plasmid>
    </source>
</reference>
<feature type="domain" description="Nitroreductase" evidence="6">
    <location>
        <begin position="698"/>
        <end position="749"/>
    </location>
</feature>
<comment type="cofactor">
    <cofactor evidence="1">
        <name>FMN</name>
        <dbReference type="ChEBI" id="CHEBI:58210"/>
    </cofactor>
</comment>
<evidence type="ECO:0000256" key="5">
    <source>
        <dbReference type="ARBA" id="ARBA00023002"/>
    </source>
</evidence>
<evidence type="ECO:0008006" key="9">
    <source>
        <dbReference type="Google" id="ProtNLM"/>
    </source>
</evidence>
<dbReference type="PANTHER" id="PTHR43673:SF2">
    <property type="entry name" value="NITROREDUCTASE"/>
    <property type="match status" value="1"/>
</dbReference>
<gene>
    <name evidence="8" type="ordered locus">Rsph17025_4002</name>
</gene>
<dbReference type="InterPro" id="IPR007345">
    <property type="entry name" value="Polysacch_pyruvyl_Trfase"/>
</dbReference>
<dbReference type="HOGENOM" id="CLU_330618_0_0_5"/>
<evidence type="ECO:0000256" key="1">
    <source>
        <dbReference type="ARBA" id="ARBA00001917"/>
    </source>
</evidence>
<proteinExistence type="inferred from homology"/>
<evidence type="ECO:0000256" key="3">
    <source>
        <dbReference type="ARBA" id="ARBA00022630"/>
    </source>
</evidence>
<dbReference type="Gene3D" id="3.40.109.10">
    <property type="entry name" value="NADH Oxidase"/>
    <property type="match status" value="1"/>
</dbReference>
<evidence type="ECO:0000259" key="6">
    <source>
        <dbReference type="Pfam" id="PF00881"/>
    </source>
</evidence>
<evidence type="ECO:0000256" key="2">
    <source>
        <dbReference type="ARBA" id="ARBA00007118"/>
    </source>
</evidence>
<evidence type="ECO:0000256" key="4">
    <source>
        <dbReference type="ARBA" id="ARBA00022643"/>
    </source>
</evidence>
<dbReference type="InterPro" id="IPR029479">
    <property type="entry name" value="Nitroreductase"/>
</dbReference>
<accession>A4WZP2</accession>
<dbReference type="BioCyc" id="RSPH349102:G1G8M-4125-MONOMER"/>
<dbReference type="AlphaFoldDB" id="A4WZP2"/>
<keyword evidence="8" id="KW-0614">Plasmid</keyword>
<keyword evidence="4" id="KW-0288">FMN</keyword>
<protein>
    <recommendedName>
        <fullName evidence="9">Nitroreductase</fullName>
    </recommendedName>
</protein>
<sequence>MNSPMKKYDVGILGWWYGKNYGSILTYYGLNRAIADMGYSVLMVHEALGYNGYRVRWPDNILSLEFARRVGYKYTQQCHYSELPRLNDDVGAFVVGSDQLWNPLIGRVNDDLFLDFVSPERRRIAYATSFGNRGIAKFKPEFVEKHSANLKKFDAISVREAYAVNTAKVVFEVEATQVVDPVFLLPRADYEALADKAPLKVSGEYLAVFFLDPNPEKRDVALAIADKLGLQRIVVIPNPDNGHKVAKRVFSGDRFEILSQDAPEIFLHAYRNSRYVVTDSFHGTAFAVIFNKPFSSIYNTHRGADRFKNLMAFMGFGESRRVLETDTAETIRANPDVSIDLDFSAAEARIEEGRRKSLRWLKTAISEPSTQGGMMDVLRNTYESLLPGKERRDDAAEDGIVRPSFQTNNAAWSVAQAKDSTDLKVAPGSAVRGNLVWCDLPYELLKDSAYRLTITWKVRTTGGAVNLHIRNPATGKFHVIGTVAVQGRVNRTRTDSVDFVVPQDGFSQFMLGAVHFSGKDGGAEVESLSVQEILASSVKPAKTPATYAEVATALSVKDNERFIGALAKSTGSGDINGARARLMFHAHAVEKGLSHVDFRAGFGKISVPALAKEMNSWLAAGRDVNDPFIRIGASVMRAYFDRHAKLRFDVSHFYNLLGPASKEQVAGACEEQGGVLSADATREELGREVPPRDFLDVIYGRRSVRAFTSQPVREEDIRRAVQIALQAPSVCNRQAARVHLIEDPKTIKAAVDIQGGFGGYAMPPRLLLVTADLRAFLFAAERNQPFVDGGLFMMTLLLGLEQVGLGSCSLNTAMNTERENGIRRILGIPDHEVFIAFIAVGHFDPKVLTPRSKRLPVDEVLVRHSVK</sequence>
<name>A4WZP2_CERS5</name>
<organism evidence="8">
    <name type="scientific">Cereibacter sphaeroides (strain ATCC 17025 / ATH 2.4.3)</name>
    <name type="common">Rhodobacter sphaeroides</name>
    <dbReference type="NCBI Taxonomy" id="349102"/>
    <lineage>
        <taxon>Bacteria</taxon>
        <taxon>Pseudomonadati</taxon>
        <taxon>Pseudomonadota</taxon>
        <taxon>Alphaproteobacteria</taxon>
        <taxon>Rhodobacterales</taxon>
        <taxon>Paracoccaceae</taxon>
        <taxon>Cereibacter</taxon>
    </lineage>
</organism>
<dbReference type="PANTHER" id="PTHR43673">
    <property type="entry name" value="NAD(P)H NITROREDUCTASE YDGI-RELATED"/>
    <property type="match status" value="1"/>
</dbReference>
<keyword evidence="5" id="KW-0560">Oxidoreductase</keyword>
<keyword evidence="3" id="KW-0285">Flavoprotein</keyword>
<comment type="similarity">
    <text evidence="2">Belongs to the nitroreductase family.</text>
</comment>
<dbReference type="Pfam" id="PF00881">
    <property type="entry name" value="Nitroreductase"/>
    <property type="match status" value="2"/>
</dbReference>
<feature type="domain" description="Nitroreductase" evidence="6">
    <location>
        <begin position="781"/>
        <end position="842"/>
    </location>
</feature>
<dbReference type="SUPFAM" id="SSF55469">
    <property type="entry name" value="FMN-dependent nitroreductase-like"/>
    <property type="match status" value="1"/>
</dbReference>
<evidence type="ECO:0000259" key="7">
    <source>
        <dbReference type="Pfam" id="PF04230"/>
    </source>
</evidence>
<evidence type="ECO:0000313" key="8">
    <source>
        <dbReference type="EMBL" id="ABP72856.1"/>
    </source>
</evidence>
<feature type="domain" description="Polysaccharide pyruvyl transferase" evidence="7">
    <location>
        <begin position="20"/>
        <end position="300"/>
    </location>
</feature>
<dbReference type="InterPro" id="IPR000415">
    <property type="entry name" value="Nitroreductase-like"/>
</dbReference>
<dbReference type="KEGG" id="rsq:Rsph17025_4002"/>
<dbReference type="EMBL" id="CP000663">
    <property type="protein sequence ID" value="ABP72856.1"/>
    <property type="molecule type" value="Genomic_DNA"/>
</dbReference>
<dbReference type="GO" id="GO:0016491">
    <property type="term" value="F:oxidoreductase activity"/>
    <property type="evidence" value="ECO:0007669"/>
    <property type="project" value="UniProtKB-KW"/>
</dbReference>
<dbReference type="CDD" id="cd02136">
    <property type="entry name" value="PnbA_NfnB-like"/>
    <property type="match status" value="1"/>
</dbReference>